<feature type="domain" description="Glycosyl hydrolase family 32 N-terminal" evidence="5">
    <location>
        <begin position="54"/>
        <end position="354"/>
    </location>
</feature>
<dbReference type="STRING" id="334253.SAMN04487943_108157"/>
<accession>A0A1I4NEW8</accession>
<feature type="domain" description="Glycosyl hydrolase family 32 C-terminal" evidence="6">
    <location>
        <begin position="365"/>
        <end position="515"/>
    </location>
</feature>
<dbReference type="Pfam" id="PF00251">
    <property type="entry name" value="Glyco_hydro_32N"/>
    <property type="match status" value="1"/>
</dbReference>
<sequence length="522" mass="60694">MKIFKNWRSKWDVMLFSLFSLLLIILIIFNLHTVNTMPPSNSQDEDYSYRADYHFTVPDNWKNDPQRPLYFNEKYHYYYLYNRDYPEGNGTEWRHATSKDLIYWEDEGVAVPKYTNENGDPWSGSVIVDHDNSAGFGENTLVAIVTQPSANGQQEQYLWYSTDDGLTFNEYQNEPVMPNPGIENFRDPKIIWEEKSQKWVLLMAEGSKIGFYESENLKEWQYTDGFQTENLGILECPDLFQLQTDDGSIKWVMGVSANGMEQGKPNTYAYWIGDFNGQTFTPDHKEPKWLDYGFDWYGGVTFEDGKSRDKLNNRYALAWMNNWAYANNTPTLEEGFNGQDSIVRKIELKKDEQDEYYITSQPKKELDQLIESTESYPEVEVDGMVTLETVGDAYQLETDISWDEAENIGIRLRESNDQNRHIDIGFSPRKAYSYVNRESTDQPNDNNNMVESKAPMNQHKKNAHLKILVDKTSVEVFIDDGKITHSNLVFPLKEDQGITLFSEGGKAIFENVEIQHIHSIHE</sequence>
<evidence type="ECO:0000256" key="1">
    <source>
        <dbReference type="ARBA" id="ARBA00009902"/>
    </source>
</evidence>
<dbReference type="InterPro" id="IPR013189">
    <property type="entry name" value="Glyco_hydro_32_C"/>
</dbReference>
<evidence type="ECO:0000313" key="8">
    <source>
        <dbReference type="Proteomes" id="UP000198565"/>
    </source>
</evidence>
<evidence type="ECO:0000256" key="3">
    <source>
        <dbReference type="ARBA" id="ARBA00023295"/>
    </source>
</evidence>
<keyword evidence="3 4" id="KW-0326">Glycosidase</keyword>
<reference evidence="8" key="1">
    <citation type="submission" date="2016-10" db="EMBL/GenBank/DDBJ databases">
        <authorList>
            <person name="Varghese N."/>
            <person name="Submissions S."/>
        </authorList>
    </citation>
    <scope>NUCLEOTIDE SEQUENCE [LARGE SCALE GENOMIC DNA]</scope>
    <source>
        <strain evidence="8">CGMCC 1.4250</strain>
    </source>
</reference>
<dbReference type="InterPro" id="IPR013320">
    <property type="entry name" value="ConA-like_dom_sf"/>
</dbReference>
<dbReference type="GO" id="GO:0005737">
    <property type="term" value="C:cytoplasm"/>
    <property type="evidence" value="ECO:0007669"/>
    <property type="project" value="TreeGrafter"/>
</dbReference>
<dbReference type="GO" id="GO:0005987">
    <property type="term" value="P:sucrose catabolic process"/>
    <property type="evidence" value="ECO:0007669"/>
    <property type="project" value="TreeGrafter"/>
</dbReference>
<evidence type="ECO:0000256" key="2">
    <source>
        <dbReference type="ARBA" id="ARBA00022801"/>
    </source>
</evidence>
<dbReference type="SMART" id="SM00640">
    <property type="entry name" value="Glyco_32"/>
    <property type="match status" value="1"/>
</dbReference>
<dbReference type="SUPFAM" id="SSF75005">
    <property type="entry name" value="Arabinanase/levansucrase/invertase"/>
    <property type="match status" value="1"/>
</dbReference>
<keyword evidence="2 4" id="KW-0378">Hydrolase</keyword>
<dbReference type="SUPFAM" id="SSF49899">
    <property type="entry name" value="Concanavalin A-like lectins/glucanases"/>
    <property type="match status" value="1"/>
</dbReference>
<protein>
    <submittedName>
        <fullName evidence="7">Levanbiose-producing levanase</fullName>
    </submittedName>
</protein>
<gene>
    <name evidence="7" type="ORF">SAMN04487943_108157</name>
</gene>
<evidence type="ECO:0000256" key="4">
    <source>
        <dbReference type="RuleBase" id="RU362110"/>
    </source>
</evidence>
<dbReference type="Proteomes" id="UP000198565">
    <property type="component" value="Unassembled WGS sequence"/>
</dbReference>
<dbReference type="Gene3D" id="2.60.120.560">
    <property type="entry name" value="Exo-inulinase, domain 1"/>
    <property type="match status" value="1"/>
</dbReference>
<dbReference type="Gene3D" id="2.115.10.20">
    <property type="entry name" value="Glycosyl hydrolase domain, family 43"/>
    <property type="match status" value="1"/>
</dbReference>
<keyword evidence="8" id="KW-1185">Reference proteome</keyword>
<evidence type="ECO:0000259" key="5">
    <source>
        <dbReference type="Pfam" id="PF00251"/>
    </source>
</evidence>
<dbReference type="InterPro" id="IPR013148">
    <property type="entry name" value="Glyco_hydro_32_N"/>
</dbReference>
<evidence type="ECO:0000259" key="6">
    <source>
        <dbReference type="Pfam" id="PF08244"/>
    </source>
</evidence>
<proteinExistence type="inferred from homology"/>
<name>A0A1I4NEW8_9BACI</name>
<dbReference type="PANTHER" id="PTHR42800:SF1">
    <property type="entry name" value="EXOINULINASE INUD (AFU_ORTHOLOGUE AFUA_5G00480)"/>
    <property type="match status" value="1"/>
</dbReference>
<dbReference type="EMBL" id="FOTR01000008">
    <property type="protein sequence ID" value="SFM13935.1"/>
    <property type="molecule type" value="Genomic_DNA"/>
</dbReference>
<organism evidence="7 8">
    <name type="scientific">Gracilibacillus orientalis</name>
    <dbReference type="NCBI Taxonomy" id="334253"/>
    <lineage>
        <taxon>Bacteria</taxon>
        <taxon>Bacillati</taxon>
        <taxon>Bacillota</taxon>
        <taxon>Bacilli</taxon>
        <taxon>Bacillales</taxon>
        <taxon>Bacillaceae</taxon>
        <taxon>Gracilibacillus</taxon>
    </lineage>
</organism>
<dbReference type="AlphaFoldDB" id="A0A1I4NEW8"/>
<evidence type="ECO:0000313" key="7">
    <source>
        <dbReference type="EMBL" id="SFM13935.1"/>
    </source>
</evidence>
<dbReference type="InterPro" id="IPR001362">
    <property type="entry name" value="Glyco_hydro_32"/>
</dbReference>
<dbReference type="CDD" id="cd18622">
    <property type="entry name" value="GH32_Inu-like"/>
    <property type="match status" value="1"/>
</dbReference>
<dbReference type="InterPro" id="IPR023296">
    <property type="entry name" value="Glyco_hydro_beta-prop_sf"/>
</dbReference>
<dbReference type="PANTHER" id="PTHR42800">
    <property type="entry name" value="EXOINULINASE INUD (AFU_ORTHOLOGUE AFUA_5G00480)"/>
    <property type="match status" value="1"/>
</dbReference>
<comment type="similarity">
    <text evidence="1 4">Belongs to the glycosyl hydrolase 32 family.</text>
</comment>
<dbReference type="Pfam" id="PF08244">
    <property type="entry name" value="Glyco_hydro_32C"/>
    <property type="match status" value="1"/>
</dbReference>
<dbReference type="GO" id="GO:0004575">
    <property type="term" value="F:sucrose alpha-glucosidase activity"/>
    <property type="evidence" value="ECO:0007669"/>
    <property type="project" value="TreeGrafter"/>
</dbReference>